<dbReference type="InterPro" id="IPR038801">
    <property type="entry name" value="TAF1C"/>
</dbReference>
<dbReference type="PANTHER" id="PTHR15319">
    <property type="entry name" value="TATA BOX-BINDING PROTEIN ASSOCIATED FACTOR RNA POLYMERASE I SUBUNIT C"/>
    <property type="match status" value="1"/>
</dbReference>
<dbReference type="AlphaFoldDB" id="A0A7N2M2S9"/>
<evidence type="ECO:0000313" key="2">
    <source>
        <dbReference type="Proteomes" id="UP000594261"/>
    </source>
</evidence>
<dbReference type="InParanoid" id="A0A7N2M2S9"/>
<dbReference type="PANTHER" id="PTHR15319:SF1">
    <property type="entry name" value="TATA BOX-BINDING PROTEIN-ASSOCIATED FACTOR RNA POLYMERASE I SUBUNIT C"/>
    <property type="match status" value="1"/>
</dbReference>
<dbReference type="Gramene" id="QL07p000983:mrna">
    <property type="protein sequence ID" value="QL07p000983:mrna"/>
    <property type="gene ID" value="QL07p000983"/>
</dbReference>
<keyword evidence="2" id="KW-1185">Reference proteome</keyword>
<dbReference type="GO" id="GO:0001164">
    <property type="term" value="F:RNA polymerase I core promoter sequence-specific DNA binding"/>
    <property type="evidence" value="ECO:0007669"/>
    <property type="project" value="TreeGrafter"/>
</dbReference>
<dbReference type="Proteomes" id="UP000594261">
    <property type="component" value="Chromosome 7"/>
</dbReference>
<organism evidence="1 2">
    <name type="scientific">Quercus lobata</name>
    <name type="common">Valley oak</name>
    <dbReference type="NCBI Taxonomy" id="97700"/>
    <lineage>
        <taxon>Eukaryota</taxon>
        <taxon>Viridiplantae</taxon>
        <taxon>Streptophyta</taxon>
        <taxon>Embryophyta</taxon>
        <taxon>Tracheophyta</taxon>
        <taxon>Spermatophyta</taxon>
        <taxon>Magnoliopsida</taxon>
        <taxon>eudicotyledons</taxon>
        <taxon>Gunneridae</taxon>
        <taxon>Pentapetalae</taxon>
        <taxon>rosids</taxon>
        <taxon>fabids</taxon>
        <taxon>Fagales</taxon>
        <taxon>Fagaceae</taxon>
        <taxon>Quercus</taxon>
    </lineage>
</organism>
<accession>A0A7N2M2S9</accession>
<name>A0A7N2M2S9_QUELO</name>
<evidence type="ECO:0000313" key="1">
    <source>
        <dbReference type="EnsemblPlants" id="QL07p000983:mrna"/>
    </source>
</evidence>
<proteinExistence type="predicted"/>
<dbReference type="EnsemblPlants" id="QL07p000983:mrna">
    <property type="protein sequence ID" value="QL07p000983:mrna"/>
    <property type="gene ID" value="QL07p000983"/>
</dbReference>
<dbReference type="EMBL" id="LRBV02000007">
    <property type="status" value="NOT_ANNOTATED_CDS"/>
    <property type="molecule type" value="Genomic_DNA"/>
</dbReference>
<protein>
    <submittedName>
        <fullName evidence="1">Uncharacterized protein</fullName>
    </submittedName>
</protein>
<reference evidence="1 2" key="1">
    <citation type="journal article" date="2016" name="G3 (Bethesda)">
        <title>First Draft Assembly and Annotation of the Genome of a California Endemic Oak Quercus lobata Nee (Fagaceae).</title>
        <authorList>
            <person name="Sork V.L."/>
            <person name="Fitz-Gibbon S.T."/>
            <person name="Puiu D."/>
            <person name="Crepeau M."/>
            <person name="Gugger P.F."/>
            <person name="Sherman R."/>
            <person name="Stevens K."/>
            <person name="Langley C.H."/>
            <person name="Pellegrini M."/>
            <person name="Salzberg S.L."/>
        </authorList>
    </citation>
    <scope>NUCLEOTIDE SEQUENCE [LARGE SCALE GENOMIC DNA]</scope>
    <source>
        <strain evidence="1 2">cv. SW786</strain>
    </source>
</reference>
<sequence>MTFYAKVPGSKVFKTSSVVYACWSPHVPAESVVLLESGALFLFDLESCFRRSRTSNSSAHFRGTKLPVSWDADSDSGNCKWLSCEISWHPRILIVARFDVVFLVDLRFGGCAVSCLAKVEMLRMYTSVQNEWFLTFTMAGFDDFCFALASDSLLVLCDVRKPMMPLLQWAHSLDNPCHINVFRLSEFKLEG</sequence>
<dbReference type="GO" id="GO:0001650">
    <property type="term" value="C:fibrillar center"/>
    <property type="evidence" value="ECO:0007669"/>
    <property type="project" value="TreeGrafter"/>
</dbReference>
<reference evidence="1" key="2">
    <citation type="submission" date="2021-01" db="UniProtKB">
        <authorList>
            <consortium name="EnsemblPlants"/>
        </authorList>
    </citation>
    <scope>IDENTIFICATION</scope>
</reference>
<dbReference type="OMA" id="SCEISWH"/>